<comment type="caution">
    <text evidence="7">The sequence shown here is derived from an EMBL/GenBank/DDBJ whole genome shotgun (WGS) entry which is preliminary data.</text>
</comment>
<evidence type="ECO:0000256" key="6">
    <source>
        <dbReference type="RuleBase" id="RU004914"/>
    </source>
</evidence>
<reference evidence="7" key="1">
    <citation type="submission" date="2021-08" db="EMBL/GenBank/DDBJ databases">
        <title>WGS assembly of Ceratopteris richardii.</title>
        <authorList>
            <person name="Marchant D.B."/>
            <person name="Chen G."/>
            <person name="Jenkins J."/>
            <person name="Shu S."/>
            <person name="Leebens-Mack J."/>
            <person name="Grimwood J."/>
            <person name="Schmutz J."/>
            <person name="Soltis P."/>
            <person name="Soltis D."/>
            <person name="Chen Z.-H."/>
        </authorList>
    </citation>
    <scope>NUCLEOTIDE SEQUENCE</scope>
    <source>
        <strain evidence="7">Whitten #5841</strain>
        <tissue evidence="7">Leaf</tissue>
    </source>
</reference>
<evidence type="ECO:0000313" key="7">
    <source>
        <dbReference type="EMBL" id="KAH7445128.1"/>
    </source>
</evidence>
<protein>
    <recommendedName>
        <fullName evidence="6">Protein DETOXIFICATION</fullName>
    </recommendedName>
    <alternativeName>
        <fullName evidence="6">Multidrug and toxic compound extrusion protein</fullName>
    </alternativeName>
</protein>
<gene>
    <name evidence="7" type="ORF">KP509_02G108200</name>
</gene>
<evidence type="ECO:0000256" key="3">
    <source>
        <dbReference type="ARBA" id="ARBA00022692"/>
    </source>
</evidence>
<feature type="transmembrane region" description="Helical" evidence="6">
    <location>
        <begin position="380"/>
        <end position="406"/>
    </location>
</feature>
<feature type="transmembrane region" description="Helical" evidence="6">
    <location>
        <begin position="242"/>
        <end position="262"/>
    </location>
</feature>
<dbReference type="GO" id="GO:0016020">
    <property type="term" value="C:membrane"/>
    <property type="evidence" value="ECO:0007669"/>
    <property type="project" value="UniProtKB-SubCell"/>
</dbReference>
<evidence type="ECO:0000256" key="1">
    <source>
        <dbReference type="ARBA" id="ARBA00004141"/>
    </source>
</evidence>
<evidence type="ECO:0000256" key="2">
    <source>
        <dbReference type="ARBA" id="ARBA00010199"/>
    </source>
</evidence>
<evidence type="ECO:0000256" key="4">
    <source>
        <dbReference type="ARBA" id="ARBA00022989"/>
    </source>
</evidence>
<dbReference type="Proteomes" id="UP000825935">
    <property type="component" value="Chromosome 2"/>
</dbReference>
<feature type="transmembrane region" description="Helical" evidence="6">
    <location>
        <begin position="490"/>
        <end position="512"/>
    </location>
</feature>
<feature type="transmembrane region" description="Helical" evidence="6">
    <location>
        <begin position="349"/>
        <end position="368"/>
    </location>
</feature>
<dbReference type="OrthoDB" id="2126698at2759"/>
<dbReference type="EMBL" id="CM035407">
    <property type="protein sequence ID" value="KAH7445128.1"/>
    <property type="molecule type" value="Genomic_DNA"/>
</dbReference>
<feature type="transmembrane region" description="Helical" evidence="6">
    <location>
        <begin position="274"/>
        <end position="295"/>
    </location>
</feature>
<dbReference type="GO" id="GO:0015297">
    <property type="term" value="F:antiporter activity"/>
    <property type="evidence" value="ECO:0007669"/>
    <property type="project" value="InterPro"/>
</dbReference>
<dbReference type="PANTHER" id="PTHR42893">
    <property type="entry name" value="PROTEIN DETOXIFICATION 44, CHLOROPLASTIC-RELATED"/>
    <property type="match status" value="1"/>
</dbReference>
<keyword evidence="3 6" id="KW-0812">Transmembrane</keyword>
<name>A0A8T2VDI6_CERRI</name>
<dbReference type="PANTHER" id="PTHR42893:SF46">
    <property type="entry name" value="PROTEIN DETOXIFICATION 44, CHLOROPLASTIC"/>
    <property type="match status" value="1"/>
</dbReference>
<dbReference type="OMA" id="ANVAFTM"/>
<keyword evidence="4 6" id="KW-1133">Transmembrane helix</keyword>
<dbReference type="AlphaFoldDB" id="A0A8T2VDI6"/>
<comment type="caution">
    <text evidence="6">Lacks conserved residue(s) required for the propagation of feature annotation.</text>
</comment>
<feature type="transmembrane region" description="Helical" evidence="6">
    <location>
        <begin position="418"/>
        <end position="441"/>
    </location>
</feature>
<keyword evidence="5 6" id="KW-0472">Membrane</keyword>
<evidence type="ECO:0000313" key="8">
    <source>
        <dbReference type="Proteomes" id="UP000825935"/>
    </source>
</evidence>
<keyword evidence="8" id="KW-1185">Reference proteome</keyword>
<dbReference type="NCBIfam" id="TIGR00797">
    <property type="entry name" value="matE"/>
    <property type="match status" value="1"/>
</dbReference>
<comment type="similarity">
    <text evidence="2 6">Belongs to the multi antimicrobial extrusion (MATE) (TC 2.A.66.1) family.</text>
</comment>
<proteinExistence type="inferred from homology"/>
<dbReference type="InterPro" id="IPR044644">
    <property type="entry name" value="DinF-like"/>
</dbReference>
<accession>A0A8T2VDI6</accession>
<dbReference type="Pfam" id="PF01554">
    <property type="entry name" value="MatE"/>
    <property type="match status" value="2"/>
</dbReference>
<feature type="transmembrane region" description="Helical" evidence="6">
    <location>
        <begin position="197"/>
        <end position="230"/>
    </location>
</feature>
<comment type="subcellular location">
    <subcellularLocation>
        <location evidence="1">Membrane</location>
        <topology evidence="1">Multi-pass membrane protein</topology>
    </subcellularLocation>
</comment>
<sequence length="549" mass="59176">MAQSLDNLGLCALQGKSRIQVAGALYGLQTRHFDLQKSLGIKRRWHMHEWRHSFCRTYTVREKHAIPHNFLLKCKSGGDILIADEGKGDPLFVSSSEVNNSSERSYWYNTFGHEVWSLAMPAVLTQAIEPVAQLMETAYVGRLGSVELAAVGVSIQVFNLVAKIFNVPLLSTTTSFVAEDAALHEGSSMNLRAGKRVVPAVTSALFLALMLALVESALLLLGVPVILTLMNVPTGSLMRKPATVYLAIRALGAPANVFSLAAQGIFRGFKDTKTPLYAVTISNVCNILLSPVLIFTCGFGVIGAAVATVTAQYILAFLLLFRLNSEVQLIPLATSSFPLNKFMKSGGFLLGRTMAVLFTMTLATSMAARQGPVAMAGHQILYQIWLATSLLSDALALAGQAIIANAYAKGDFKRVKQVAYGVLQMGLCFGFSLAAILFISLPPISKLFTKDPAVLEVLFKGALFVAGTQPLNSLAFVFDGLHYGVSDFKYAAYSMIVVGSVSSLVLLTSRFLGLPGVWLGLAMLMGLRAVAGLLRLNSPNGPWKLVRLY</sequence>
<feature type="transmembrane region" description="Helical" evidence="6">
    <location>
        <begin position="301"/>
        <end position="321"/>
    </location>
</feature>
<dbReference type="InterPro" id="IPR002528">
    <property type="entry name" value="MATE_fam"/>
</dbReference>
<organism evidence="7 8">
    <name type="scientific">Ceratopteris richardii</name>
    <name type="common">Triangle waterfern</name>
    <dbReference type="NCBI Taxonomy" id="49495"/>
    <lineage>
        <taxon>Eukaryota</taxon>
        <taxon>Viridiplantae</taxon>
        <taxon>Streptophyta</taxon>
        <taxon>Embryophyta</taxon>
        <taxon>Tracheophyta</taxon>
        <taxon>Polypodiopsida</taxon>
        <taxon>Polypodiidae</taxon>
        <taxon>Polypodiales</taxon>
        <taxon>Pteridineae</taxon>
        <taxon>Pteridaceae</taxon>
        <taxon>Parkerioideae</taxon>
        <taxon>Ceratopteris</taxon>
    </lineage>
</organism>
<evidence type="ECO:0000256" key="5">
    <source>
        <dbReference type="ARBA" id="ARBA00023136"/>
    </source>
</evidence>
<dbReference type="GO" id="GO:0042910">
    <property type="term" value="F:xenobiotic transmembrane transporter activity"/>
    <property type="evidence" value="ECO:0007669"/>
    <property type="project" value="InterPro"/>
</dbReference>
<feature type="transmembrane region" description="Helical" evidence="6">
    <location>
        <begin position="518"/>
        <end position="537"/>
    </location>
</feature>
<dbReference type="CDD" id="cd13136">
    <property type="entry name" value="MATE_DinF_like"/>
    <property type="match status" value="1"/>
</dbReference>